<dbReference type="Proteomes" id="UP001590951">
    <property type="component" value="Unassembled WGS sequence"/>
</dbReference>
<evidence type="ECO:0000313" key="3">
    <source>
        <dbReference type="Proteomes" id="UP001590951"/>
    </source>
</evidence>
<dbReference type="EMBL" id="JBHFEH010000002">
    <property type="protein sequence ID" value="KAL2058672.1"/>
    <property type="molecule type" value="Genomic_DNA"/>
</dbReference>
<feature type="compositionally biased region" description="Polar residues" evidence="1">
    <location>
        <begin position="530"/>
        <end position="539"/>
    </location>
</feature>
<sequence>MEDTNHTIAASTSGSGHTATADEPNAANMPDGLDSSSFFTGPTKFEDNSDLFPTFTQSNSVSQYFAKSEARPDTASPHTLATQTPIPAHLLVAANMPIFQPESSSTILAPSGPLVNTCSPHTLAAQTPAPARTTFTQVEPRFSQPSTPQPRGSYGPIRTARQQYDRSQPYPTPTRMQPPANAQGQHLYQPQISMTGSPQMQQPGHGQLHNLSHQGIMQPVGVNEGQDYQQFNCHMNEHPQVQLMAYGSEPQTFTGPQDHSNSFAQMTEQNSTPQAGEQQQIALQQLQQRARPPVVWSYETLRDLTWSMRRLVLQHTFFYKKMFKEYLKEYHPAVFARCTRIRFKADYVTRFSTACVFCHFPNITSASETRKYKLVSNTAHQRLVEAWGTELWHYCPACGGLWNIFSAAHCIFWGEYRPQEMIQRPDPNALQPREPIQVPTQGTVQPQQSIHQLTQGAVQPWQIAQEPAQKAFQNQQSIQMPIQAAGDASQKTALEQLRQEVSSNNIGFFDQWGSGAIQSQEAILTPIQLQNRQQAQETTQDPKRDVTQGMTQRTTHEQLEDGIDLSQLFQTHDTAQGLNLESNSFSFEGLFQQQGPFQKYDEQHTREQALSKIATPTAAGIRDSWQSVARERDGEADQVTAEGSIQAPEPCRFQDLLRNQESVAEEPPPKTEELEQDTIKDATKKPTPYPTLPVQSS</sequence>
<feature type="region of interest" description="Disordered" evidence="1">
    <location>
        <begin position="137"/>
        <end position="160"/>
    </location>
</feature>
<feature type="region of interest" description="Disordered" evidence="1">
    <location>
        <begin position="530"/>
        <end position="551"/>
    </location>
</feature>
<reference evidence="2 3" key="1">
    <citation type="submission" date="2024-09" db="EMBL/GenBank/DDBJ databases">
        <title>Rethinking Asexuality: The Enigmatic Case of Functional Sexual Genes in Lepraria (Stereocaulaceae).</title>
        <authorList>
            <person name="Doellman M."/>
            <person name="Sun Y."/>
            <person name="Barcenas-Pena A."/>
            <person name="Lumbsch H.T."/>
            <person name="Grewe F."/>
        </authorList>
    </citation>
    <scope>NUCLEOTIDE SEQUENCE [LARGE SCALE GENOMIC DNA]</scope>
    <source>
        <strain evidence="2 3">Grewe 0041</strain>
    </source>
</reference>
<evidence type="ECO:0000313" key="2">
    <source>
        <dbReference type="EMBL" id="KAL2058672.1"/>
    </source>
</evidence>
<feature type="region of interest" description="Disordered" evidence="1">
    <location>
        <begin position="1"/>
        <end position="39"/>
    </location>
</feature>
<feature type="compositionally biased region" description="Polar residues" evidence="1">
    <location>
        <begin position="1"/>
        <end position="18"/>
    </location>
</feature>
<evidence type="ECO:0000256" key="1">
    <source>
        <dbReference type="SAM" id="MobiDB-lite"/>
    </source>
</evidence>
<accession>A0ABR4BLK7</accession>
<comment type="caution">
    <text evidence="2">The sequence shown here is derived from an EMBL/GenBank/DDBJ whole genome shotgun (WGS) entry which is preliminary data.</text>
</comment>
<organism evidence="2 3">
    <name type="scientific">Lepraria finkii</name>
    <dbReference type="NCBI Taxonomy" id="1340010"/>
    <lineage>
        <taxon>Eukaryota</taxon>
        <taxon>Fungi</taxon>
        <taxon>Dikarya</taxon>
        <taxon>Ascomycota</taxon>
        <taxon>Pezizomycotina</taxon>
        <taxon>Lecanoromycetes</taxon>
        <taxon>OSLEUM clade</taxon>
        <taxon>Lecanoromycetidae</taxon>
        <taxon>Lecanorales</taxon>
        <taxon>Lecanorineae</taxon>
        <taxon>Stereocaulaceae</taxon>
        <taxon>Lepraria</taxon>
    </lineage>
</organism>
<name>A0ABR4BLK7_9LECA</name>
<protein>
    <submittedName>
        <fullName evidence="2">Uncharacterized protein</fullName>
    </submittedName>
</protein>
<gene>
    <name evidence="2" type="ORF">ABVK25_001402</name>
</gene>
<feature type="compositionally biased region" description="Polar residues" evidence="1">
    <location>
        <begin position="137"/>
        <end position="150"/>
    </location>
</feature>
<feature type="compositionally biased region" description="Basic and acidic residues" evidence="1">
    <location>
        <begin position="667"/>
        <end position="684"/>
    </location>
</feature>
<keyword evidence="3" id="KW-1185">Reference proteome</keyword>
<proteinExistence type="predicted"/>
<feature type="region of interest" description="Disordered" evidence="1">
    <location>
        <begin position="629"/>
        <end position="697"/>
    </location>
</feature>